<dbReference type="Proteomes" id="UP000612362">
    <property type="component" value="Unassembled WGS sequence"/>
</dbReference>
<accession>A0A8J3I998</accession>
<comment type="caution">
    <text evidence="1">The sequence shown here is derived from an EMBL/GenBank/DDBJ whole genome shotgun (WGS) entry which is preliminary data.</text>
</comment>
<name>A0A8J3I998_9CHLR</name>
<dbReference type="RefSeq" id="WP_220196345.1">
    <property type="nucleotide sequence ID" value="NZ_BNJF01000002.1"/>
</dbReference>
<evidence type="ECO:0000313" key="2">
    <source>
        <dbReference type="Proteomes" id="UP000612362"/>
    </source>
</evidence>
<dbReference type="AlphaFoldDB" id="A0A8J3I998"/>
<evidence type="ECO:0000313" key="1">
    <source>
        <dbReference type="EMBL" id="GHO47019.1"/>
    </source>
</evidence>
<proteinExistence type="predicted"/>
<protein>
    <submittedName>
        <fullName evidence="1">Uncharacterized protein</fullName>
    </submittedName>
</protein>
<keyword evidence="2" id="KW-1185">Reference proteome</keyword>
<dbReference type="EMBL" id="BNJF01000002">
    <property type="protein sequence ID" value="GHO47019.1"/>
    <property type="molecule type" value="Genomic_DNA"/>
</dbReference>
<sequence>MHDLLERVIAAHGGLNCWNSFKEMTATIITGGGLWQMKGLEQDSNLREETIMLHEEIASVSPFGQPNWRTAFTPNRIAIETITGTVVRELLNPRTSFTNHIMNTPWDPLQRAYFNGYALWTYLTTPFLLAMPGFEIIEISPWQEGGELWRGLHARFPEAIASHSKEQDFYFGEDFLLRRHDYHVDVAGGFPAAQYVYDIIEVRGLRFPTRRRAYMRGPGLKPIRDLLMVSIDLMDFRLTT</sequence>
<gene>
    <name evidence="1" type="ORF">KSX_51820</name>
</gene>
<organism evidence="1 2">
    <name type="scientific">Ktedonospora formicarum</name>
    <dbReference type="NCBI Taxonomy" id="2778364"/>
    <lineage>
        <taxon>Bacteria</taxon>
        <taxon>Bacillati</taxon>
        <taxon>Chloroflexota</taxon>
        <taxon>Ktedonobacteria</taxon>
        <taxon>Ktedonobacterales</taxon>
        <taxon>Ktedonobacteraceae</taxon>
        <taxon>Ktedonospora</taxon>
    </lineage>
</organism>
<reference evidence="1" key="1">
    <citation type="submission" date="2020-10" db="EMBL/GenBank/DDBJ databases">
        <title>Taxonomic study of unclassified bacteria belonging to the class Ktedonobacteria.</title>
        <authorList>
            <person name="Yabe S."/>
            <person name="Wang C.M."/>
            <person name="Zheng Y."/>
            <person name="Sakai Y."/>
            <person name="Cavaletti L."/>
            <person name="Monciardini P."/>
            <person name="Donadio S."/>
        </authorList>
    </citation>
    <scope>NUCLEOTIDE SEQUENCE</scope>
    <source>
        <strain evidence="1">SOSP1-1</strain>
    </source>
</reference>